<organism evidence="2 3">
    <name type="scientific">Prorocentrum cordatum</name>
    <dbReference type="NCBI Taxonomy" id="2364126"/>
    <lineage>
        <taxon>Eukaryota</taxon>
        <taxon>Sar</taxon>
        <taxon>Alveolata</taxon>
        <taxon>Dinophyceae</taxon>
        <taxon>Prorocentrales</taxon>
        <taxon>Prorocentraceae</taxon>
        <taxon>Prorocentrum</taxon>
    </lineage>
</organism>
<feature type="region of interest" description="Disordered" evidence="1">
    <location>
        <begin position="1"/>
        <end position="146"/>
    </location>
</feature>
<keyword evidence="3" id="KW-1185">Reference proteome</keyword>
<evidence type="ECO:0000313" key="2">
    <source>
        <dbReference type="EMBL" id="CAK0810636.1"/>
    </source>
</evidence>
<gene>
    <name evidence="2" type="ORF">PCOR1329_LOCUS15537</name>
</gene>
<name>A0ABN9QZP4_9DINO</name>
<dbReference type="CDD" id="cd20336">
    <property type="entry name" value="Rcat_RBR"/>
    <property type="match status" value="1"/>
</dbReference>
<feature type="compositionally biased region" description="Pro residues" evidence="1">
    <location>
        <begin position="7"/>
        <end position="18"/>
    </location>
</feature>
<accession>A0ABN9QZP4</accession>
<protein>
    <recommendedName>
        <fullName evidence="4">RING-type E3 ubiquitin transferase</fullName>
    </recommendedName>
</protein>
<dbReference type="Proteomes" id="UP001189429">
    <property type="component" value="Unassembled WGS sequence"/>
</dbReference>
<comment type="caution">
    <text evidence="2">The sequence shown here is derived from an EMBL/GenBank/DDBJ whole genome shotgun (WGS) entry which is preliminary data.</text>
</comment>
<dbReference type="SUPFAM" id="SSF57850">
    <property type="entry name" value="RING/U-box"/>
    <property type="match status" value="1"/>
</dbReference>
<sequence>MEARPAGPLPRRAPPPPPRHSDAGPAVTAALDAGEVSQLDWRQAAPPRRAPPPPPRPVHAGAPLVAATRCRRGVQAGQDAEEEWPQASPARATPGRTPPSSPRPSAAGGPPCTAAVDGGDAFQLAGRRKRKGHTGGAPERPTQPRFDLRRFKIAQCANPTKHDWVQCEKFHVDRQNSNPDRRRCPYEYRYSPQEAANSVEKMYHPMLFRTRMCCPHVQSIDTQKLAAMSLEDIDAKCKYGKYCAFAHFPEELRDSTPESDFCGVFDCTAQASPGPGARTLAGVARWRGPQAALVAAAAPAAGTGVGASCGGSWAAGEVPLLECSREPVVHRLDDPVDRFHVLHSAQCWAAMQKKAAESACSLRLGRAEQAGGALAVLVSGSNGLEAMVAVQSCIASRAWSDVGLEVVRFGGAVVAQIQDDVEKDVLKLCDASGERLFWAQDGPLQAKERPVRAGKPAVVTWLDFDVGRGMVTIRCGSSGGADSGACGPGDKAKAKKTAKKNSDLVQHHLVQVAERITSWPEKMRYSGAECMCCRDEKLTTALIRCRGDHYICPDPCFREMMRSQDPQLRAQSFRYTCPQCKQPFDQKEMAQHLDSATFEKSMSSVVDIRVSIQTERLQSDFDRKLQERMEQELAKYGDADSKIVQEAKEEARRIRNTILNLRCPGCDTVFFDFTGCMALQCEVCKQNFCAYCHRKCVSGYACHDHVRACEYNQTPNRSYYADEAQIRDAHRRYRQRELKQHLQQFKKQKQNAVVLELRKDLADVGIDPAGLLELGHIGPELAER</sequence>
<evidence type="ECO:0000256" key="1">
    <source>
        <dbReference type="SAM" id="MobiDB-lite"/>
    </source>
</evidence>
<dbReference type="EMBL" id="CAUYUJ010004703">
    <property type="protein sequence ID" value="CAK0810636.1"/>
    <property type="molecule type" value="Genomic_DNA"/>
</dbReference>
<evidence type="ECO:0000313" key="3">
    <source>
        <dbReference type="Proteomes" id="UP001189429"/>
    </source>
</evidence>
<feature type="compositionally biased region" description="Pro residues" evidence="1">
    <location>
        <begin position="48"/>
        <end position="57"/>
    </location>
</feature>
<reference evidence="2" key="1">
    <citation type="submission" date="2023-10" db="EMBL/GenBank/DDBJ databases">
        <authorList>
            <person name="Chen Y."/>
            <person name="Shah S."/>
            <person name="Dougan E. K."/>
            <person name="Thang M."/>
            <person name="Chan C."/>
        </authorList>
    </citation>
    <scope>NUCLEOTIDE SEQUENCE [LARGE SCALE GENOMIC DNA]</scope>
</reference>
<proteinExistence type="predicted"/>
<evidence type="ECO:0008006" key="4">
    <source>
        <dbReference type="Google" id="ProtNLM"/>
    </source>
</evidence>
<dbReference type="Gene3D" id="4.10.1000.10">
    <property type="entry name" value="Zinc finger, CCCH-type"/>
    <property type="match status" value="1"/>
</dbReference>